<keyword evidence="1" id="KW-1133">Transmembrane helix</keyword>
<organism evidence="2 3">
    <name type="scientific">Astrephomene gubernaculifera</name>
    <dbReference type="NCBI Taxonomy" id="47775"/>
    <lineage>
        <taxon>Eukaryota</taxon>
        <taxon>Viridiplantae</taxon>
        <taxon>Chlorophyta</taxon>
        <taxon>core chlorophytes</taxon>
        <taxon>Chlorophyceae</taxon>
        <taxon>CS clade</taxon>
        <taxon>Chlamydomonadales</taxon>
        <taxon>Astrephomenaceae</taxon>
        <taxon>Astrephomene</taxon>
    </lineage>
</organism>
<gene>
    <name evidence="2" type="ORF">Agub_g2786</name>
</gene>
<dbReference type="AlphaFoldDB" id="A0AAD3DHM2"/>
<evidence type="ECO:0000313" key="2">
    <source>
        <dbReference type="EMBL" id="GFR41980.1"/>
    </source>
</evidence>
<protein>
    <submittedName>
        <fullName evidence="2">Uncharacterized protein</fullName>
    </submittedName>
</protein>
<keyword evidence="3" id="KW-1185">Reference proteome</keyword>
<name>A0AAD3DHM2_9CHLO</name>
<feature type="transmembrane region" description="Helical" evidence="1">
    <location>
        <begin position="47"/>
        <end position="66"/>
    </location>
</feature>
<dbReference type="EMBL" id="BMAR01000002">
    <property type="protein sequence ID" value="GFR41980.1"/>
    <property type="molecule type" value="Genomic_DNA"/>
</dbReference>
<feature type="transmembrane region" description="Helical" evidence="1">
    <location>
        <begin position="207"/>
        <end position="227"/>
    </location>
</feature>
<dbReference type="Proteomes" id="UP001054857">
    <property type="component" value="Unassembled WGS sequence"/>
</dbReference>
<accession>A0AAD3DHM2</accession>
<feature type="transmembrane region" description="Helical" evidence="1">
    <location>
        <begin position="120"/>
        <end position="141"/>
    </location>
</feature>
<evidence type="ECO:0000313" key="3">
    <source>
        <dbReference type="Proteomes" id="UP001054857"/>
    </source>
</evidence>
<keyword evidence="1" id="KW-0472">Membrane</keyword>
<proteinExistence type="predicted"/>
<evidence type="ECO:0000256" key="1">
    <source>
        <dbReference type="SAM" id="Phobius"/>
    </source>
</evidence>
<feature type="non-terminal residue" evidence="2">
    <location>
        <position position="240"/>
    </location>
</feature>
<keyword evidence="1" id="KW-0812">Transmembrane</keyword>
<reference evidence="2 3" key="1">
    <citation type="journal article" date="2021" name="Sci. Rep.">
        <title>Genome sequencing of the multicellular alga Astrephomene provides insights into convergent evolution of germ-soma differentiation.</title>
        <authorList>
            <person name="Yamashita S."/>
            <person name="Yamamoto K."/>
            <person name="Matsuzaki R."/>
            <person name="Suzuki S."/>
            <person name="Yamaguchi H."/>
            <person name="Hirooka S."/>
            <person name="Minakuchi Y."/>
            <person name="Miyagishima S."/>
            <person name="Kawachi M."/>
            <person name="Toyoda A."/>
            <person name="Nozaki H."/>
        </authorList>
    </citation>
    <scope>NUCLEOTIDE SEQUENCE [LARGE SCALE GENOMIC DNA]</scope>
    <source>
        <strain evidence="2 3">NIES-4017</strain>
    </source>
</reference>
<comment type="caution">
    <text evidence="2">The sequence shown here is derived from an EMBL/GenBank/DDBJ whole genome shotgun (WGS) entry which is preliminary data.</text>
</comment>
<sequence length="240" mass="26938">LTVMFRYVFTLRTFSMGPSSGGQCASGTQYMPLVESSGRVAQWRLQLLSQSLLLATAVVVLALAFFTRMHVRWIDVQCARRRALDPVPVPLVCTWDMSHEPYSTTLLLLQTPSCRHRNTLLLLAACLDAGALLVVTFPVPWASTLLPIPDVWVAVLRRCRLHWVLRSIWAPATLQLSPYLQVRATLANLLPITLLMRHFYGGRWRPALVFSASCAVCGMLLSAVIDWRARRRFAALRGHA</sequence>